<dbReference type="InterPro" id="IPR024771">
    <property type="entry name" value="SUZ"/>
</dbReference>
<dbReference type="PROSITE" id="PS51061">
    <property type="entry name" value="R3H"/>
    <property type="match status" value="1"/>
</dbReference>
<dbReference type="Pfam" id="PF12752">
    <property type="entry name" value="SUZ"/>
    <property type="match status" value="1"/>
</dbReference>
<feature type="non-terminal residue" evidence="5">
    <location>
        <position position="764"/>
    </location>
</feature>
<feature type="region of interest" description="Disordered" evidence="2">
    <location>
        <begin position="728"/>
        <end position="764"/>
    </location>
</feature>
<feature type="non-terminal residue" evidence="5">
    <location>
        <position position="1"/>
    </location>
</feature>
<dbReference type="SUPFAM" id="SSF82708">
    <property type="entry name" value="R3H domain"/>
    <property type="match status" value="1"/>
</dbReference>
<reference evidence="5 6" key="1">
    <citation type="submission" date="2019-09" db="EMBL/GenBank/DDBJ databases">
        <title>Bird 10,000 Genomes (B10K) Project - Family phase.</title>
        <authorList>
            <person name="Zhang G."/>
        </authorList>
    </citation>
    <scope>NUCLEOTIDE SEQUENCE [LARGE SCALE GENOMIC DNA]</scope>
    <source>
        <strain evidence="5">B10K-DU-002-36</strain>
        <tissue evidence="5">Muscle</tissue>
    </source>
</reference>
<evidence type="ECO:0000256" key="1">
    <source>
        <dbReference type="ARBA" id="ARBA00022553"/>
    </source>
</evidence>
<dbReference type="InterPro" id="IPR051937">
    <property type="entry name" value="R3H_domain_containing"/>
</dbReference>
<keyword evidence="6" id="KW-1185">Reference proteome</keyword>
<feature type="region of interest" description="Disordered" evidence="2">
    <location>
        <begin position="1"/>
        <end position="72"/>
    </location>
</feature>
<feature type="compositionally biased region" description="Low complexity" evidence="2">
    <location>
        <begin position="610"/>
        <end position="628"/>
    </location>
</feature>
<keyword evidence="1" id="KW-0597">Phosphoprotein</keyword>
<dbReference type="EMBL" id="VXBO01012372">
    <property type="protein sequence ID" value="NXN45719.1"/>
    <property type="molecule type" value="Genomic_DNA"/>
</dbReference>
<dbReference type="PROSITE" id="PS51673">
    <property type="entry name" value="SUZ"/>
    <property type="match status" value="1"/>
</dbReference>
<feature type="compositionally biased region" description="Polar residues" evidence="2">
    <location>
        <begin position="1"/>
        <end position="10"/>
    </location>
</feature>
<dbReference type="FunFam" id="3.30.1370.50:FF:000001">
    <property type="entry name" value="R3H domain-containing protein 2 isoform 1"/>
    <property type="match status" value="1"/>
</dbReference>
<accession>A0A7L1J860</accession>
<feature type="compositionally biased region" description="Basic and acidic residues" evidence="2">
    <location>
        <begin position="258"/>
        <end position="271"/>
    </location>
</feature>
<dbReference type="Proteomes" id="UP000525158">
    <property type="component" value="Unassembled WGS sequence"/>
</dbReference>
<feature type="region of interest" description="Disordered" evidence="2">
    <location>
        <begin position="584"/>
        <end position="631"/>
    </location>
</feature>
<feature type="domain" description="R3H" evidence="3">
    <location>
        <begin position="170"/>
        <end position="233"/>
    </location>
</feature>
<dbReference type="SMART" id="SM00393">
    <property type="entry name" value="R3H"/>
    <property type="match status" value="1"/>
</dbReference>
<evidence type="ECO:0000256" key="2">
    <source>
        <dbReference type="SAM" id="MobiDB-lite"/>
    </source>
</evidence>
<dbReference type="CDD" id="cd02642">
    <property type="entry name" value="R3H_encore_like"/>
    <property type="match status" value="1"/>
</dbReference>
<feature type="compositionally biased region" description="Basic and acidic residues" evidence="2">
    <location>
        <begin position="12"/>
        <end position="27"/>
    </location>
</feature>
<evidence type="ECO:0000259" key="3">
    <source>
        <dbReference type="PROSITE" id="PS51061"/>
    </source>
</evidence>
<feature type="compositionally biased region" description="Basic and acidic residues" evidence="2">
    <location>
        <begin position="110"/>
        <end position="144"/>
    </location>
</feature>
<feature type="compositionally biased region" description="Basic and acidic residues" evidence="2">
    <location>
        <begin position="278"/>
        <end position="289"/>
    </location>
</feature>
<feature type="compositionally biased region" description="Basic and acidic residues" evidence="2">
    <location>
        <begin position="36"/>
        <end position="57"/>
    </location>
</feature>
<evidence type="ECO:0000313" key="5">
    <source>
        <dbReference type="EMBL" id="NXN45719.1"/>
    </source>
</evidence>
<feature type="compositionally biased region" description="Basic residues" evidence="2">
    <location>
        <begin position="59"/>
        <end position="72"/>
    </location>
</feature>
<feature type="region of interest" description="Disordered" evidence="2">
    <location>
        <begin position="416"/>
        <end position="461"/>
    </location>
</feature>
<feature type="compositionally biased region" description="Polar residues" evidence="2">
    <location>
        <begin position="593"/>
        <end position="602"/>
    </location>
</feature>
<feature type="compositionally biased region" description="Polar residues" evidence="2">
    <location>
        <begin position="339"/>
        <end position="350"/>
    </location>
</feature>
<dbReference type="InterPro" id="IPR036867">
    <property type="entry name" value="R3H_dom_sf"/>
</dbReference>
<evidence type="ECO:0000259" key="4">
    <source>
        <dbReference type="PROSITE" id="PS51673"/>
    </source>
</evidence>
<dbReference type="PANTHER" id="PTHR15672">
    <property type="entry name" value="CAMP-REGULATED PHOSPHOPROTEIN 21 RELATED R3H DOMAIN CONTAINING PROTEIN"/>
    <property type="match status" value="1"/>
</dbReference>
<dbReference type="Pfam" id="PF01424">
    <property type="entry name" value="R3H"/>
    <property type="match status" value="1"/>
</dbReference>
<protein>
    <submittedName>
        <fullName evidence="5">R3HD2 protein</fullName>
    </submittedName>
</protein>
<organism evidence="5 6">
    <name type="scientific">Smutsornis africanus</name>
    <name type="common">Double-banded courser</name>
    <name type="synonym">Rhinoptilus africanus</name>
    <dbReference type="NCBI Taxonomy" id="240209"/>
    <lineage>
        <taxon>Eukaryota</taxon>
        <taxon>Metazoa</taxon>
        <taxon>Chordata</taxon>
        <taxon>Craniata</taxon>
        <taxon>Vertebrata</taxon>
        <taxon>Euteleostomi</taxon>
        <taxon>Archelosauria</taxon>
        <taxon>Archosauria</taxon>
        <taxon>Dinosauria</taxon>
        <taxon>Saurischia</taxon>
        <taxon>Theropoda</taxon>
        <taxon>Coelurosauria</taxon>
        <taxon>Aves</taxon>
        <taxon>Neognathae</taxon>
        <taxon>Neoaves</taxon>
        <taxon>Charadriiformes</taxon>
        <taxon>Glareolidae</taxon>
        <taxon>Rhinoptilus</taxon>
    </lineage>
</organism>
<evidence type="ECO:0000313" key="6">
    <source>
        <dbReference type="Proteomes" id="UP000525158"/>
    </source>
</evidence>
<gene>
    <name evidence="5" type="primary">R3hdm2</name>
    <name evidence="5" type="ORF">RHIAFR_R07234</name>
</gene>
<dbReference type="PANTHER" id="PTHR15672:SF13">
    <property type="entry name" value="R3H DOMAIN-CONTAINING PROTEIN 2"/>
    <property type="match status" value="1"/>
</dbReference>
<dbReference type="AlphaFoldDB" id="A0A7L1J860"/>
<feature type="domain" description="SUZ" evidence="4">
    <location>
        <begin position="234"/>
        <end position="304"/>
    </location>
</feature>
<name>A0A7L1J860_SMUAF</name>
<dbReference type="InterPro" id="IPR001374">
    <property type="entry name" value="R3H_dom"/>
</dbReference>
<feature type="region of interest" description="Disordered" evidence="2">
    <location>
        <begin position="107"/>
        <end position="145"/>
    </location>
</feature>
<feature type="compositionally biased region" description="Polar residues" evidence="2">
    <location>
        <begin position="419"/>
        <end position="428"/>
    </location>
</feature>
<feature type="region of interest" description="Disordered" evidence="2">
    <location>
        <begin position="317"/>
        <end position="380"/>
    </location>
</feature>
<sequence>MSNSNITQESLEIMKESEKKVVEESVNKTKYVSRSPSKEEVEKDGVEEVSVRQESQRRTSGHGHARKRAKSNSKLKLVRSLAVCEESSSPFVDGLLESQDIIQLHVSCPSDKEEEKSMKDGTEKEEKDKNKEKAPRKMLSRDSSQEYTDSTGIDLHEFLVNTLKKNPRDRMMLLKLEQEILEFISDNNNQFKKFPQMTSYHRMLLHRVAAYFGMDHNVDQTGKAVIINKTSNTRIPEQRFSEHIKDEKNAEFPQRFILKRDDTSMDRDDNQIRLPLQDGRRSKSIEEREEEYQRVRERIFARETGQNGYLTDSRISKEAFSSSSHKRRQIFRGNRDSLNRASGSRQSSTESEIKSLEPRPWSSTDSDGSIRNLRPPVTKASSFSGISILTRGDSIGSSKGSTASRTSRAGLVLGAPEACSQSPSSQPSRGLLPCTAQQPQPQPPQQPPPQPQGLPPAAQQQPAISNHMMSQPVPALQPVQYSPSSCPQVLLPVSPPQQYNLADELSNPFGQISLSRQGSTEAPDPSSAMFQSSLISQHPQQTGFIMATPGQPISTSNYSASGHTAPTQQVLQPQGYIQPPQQIQVSYYPPGQYPNSSQQYRSLSHPVAYSSQRTQQLPQQSQQPGLQPMMSNQQQTYQGSMMGVQQAQPPGLLSSQRSSMGSQMQGLMVQYSPLPSYQVPVANESQSVVQQPFQQPVLVPASQSVQGGLQAGGVPIYYSVIPTAQQNGTSPSVGFLQPPGSEQYQMPQSPSPCSPPQMQQQYSG</sequence>
<dbReference type="Gene3D" id="3.30.1370.50">
    <property type="entry name" value="R3H-like domain"/>
    <property type="match status" value="1"/>
</dbReference>
<comment type="caution">
    <text evidence="5">The sequence shown here is derived from an EMBL/GenBank/DDBJ whole genome shotgun (WGS) entry which is preliminary data.</text>
</comment>
<feature type="compositionally biased region" description="Pro residues" evidence="2">
    <location>
        <begin position="440"/>
        <end position="454"/>
    </location>
</feature>
<feature type="region of interest" description="Disordered" evidence="2">
    <location>
        <begin position="258"/>
        <end position="289"/>
    </location>
</feature>
<dbReference type="GO" id="GO:0003676">
    <property type="term" value="F:nucleic acid binding"/>
    <property type="evidence" value="ECO:0007669"/>
    <property type="project" value="UniProtKB-UniRule"/>
</dbReference>
<proteinExistence type="predicted"/>